<keyword evidence="5" id="KW-1185">Reference proteome</keyword>
<dbReference type="PANTHER" id="PTHR46236:SF35">
    <property type="entry name" value="MATH DOMAIN-CONTAINING PROTEIN"/>
    <property type="match status" value="1"/>
</dbReference>
<dbReference type="CDD" id="cd00121">
    <property type="entry name" value="MATH"/>
    <property type="match status" value="1"/>
</dbReference>
<evidence type="ECO:0000256" key="1">
    <source>
        <dbReference type="ARBA" id="ARBA00023054"/>
    </source>
</evidence>
<feature type="domain" description="MATH" evidence="3">
    <location>
        <begin position="38"/>
        <end position="165"/>
    </location>
</feature>
<feature type="compositionally biased region" description="Low complexity" evidence="2">
    <location>
        <begin position="256"/>
        <end position="273"/>
    </location>
</feature>
<feature type="compositionally biased region" description="Polar residues" evidence="2">
    <location>
        <begin position="303"/>
        <end position="317"/>
    </location>
</feature>
<feature type="compositionally biased region" description="Basic and acidic residues" evidence="2">
    <location>
        <begin position="1"/>
        <end position="19"/>
    </location>
</feature>
<dbReference type="SMART" id="SM00061">
    <property type="entry name" value="MATH"/>
    <property type="match status" value="1"/>
</dbReference>
<reference evidence="4" key="1">
    <citation type="submission" date="2022-07" db="EMBL/GenBank/DDBJ databases">
        <authorList>
            <person name="Macas J."/>
            <person name="Novak P."/>
            <person name="Neumann P."/>
        </authorList>
    </citation>
    <scope>NUCLEOTIDE SEQUENCE</scope>
</reference>
<comment type="caution">
    <text evidence="4">The sequence shown here is derived from an EMBL/GenBank/DDBJ whole genome shotgun (WGS) entry which is preliminary data.</text>
</comment>
<dbReference type="Proteomes" id="UP001152523">
    <property type="component" value="Unassembled WGS sequence"/>
</dbReference>
<gene>
    <name evidence="4" type="ORF">CEPIT_LOCUS25679</name>
</gene>
<dbReference type="SUPFAM" id="SSF49599">
    <property type="entry name" value="TRAF domain-like"/>
    <property type="match status" value="1"/>
</dbReference>
<dbReference type="Gene3D" id="2.60.210.10">
    <property type="entry name" value="Apoptosis, Tumor Necrosis Factor Receptor Associated Protein 2, Chain A"/>
    <property type="match status" value="1"/>
</dbReference>
<name>A0AAV0EIM9_9ASTE</name>
<accession>A0AAV0EIM9</accession>
<dbReference type="InterPro" id="IPR008974">
    <property type="entry name" value="TRAF-like"/>
</dbReference>
<feature type="region of interest" description="Disordered" evidence="2">
    <location>
        <begin position="1"/>
        <end position="33"/>
    </location>
</feature>
<dbReference type="PROSITE" id="PS50144">
    <property type="entry name" value="MATH"/>
    <property type="match status" value="1"/>
</dbReference>
<dbReference type="EMBL" id="CAMAPF010000933">
    <property type="protein sequence ID" value="CAH9124030.1"/>
    <property type="molecule type" value="Genomic_DNA"/>
</dbReference>
<evidence type="ECO:0000313" key="4">
    <source>
        <dbReference type="EMBL" id="CAH9124030.1"/>
    </source>
</evidence>
<evidence type="ECO:0000256" key="2">
    <source>
        <dbReference type="SAM" id="MobiDB-lite"/>
    </source>
</evidence>
<feature type="region of interest" description="Disordered" evidence="2">
    <location>
        <begin position="254"/>
        <end position="317"/>
    </location>
</feature>
<sequence>MKREQVSPEAEVDKDAEDRKRKKTKFEQQTTPPMDKRVSKFTWRIKSFSQLDVKKLCSPTFLVKENKWRVVLFPKGLGKNNDHLSMYLKVAGSSRSPNGWSIPANFSIALINQINCNKTIKKESFHTFNAEERVCGFTSFIPLNDLHDKSGGYLVEDTCLIEVEVDVVDDVVLDDVSPSVNYRTFIGRVFGIGSYGNSSSQATYWSQQQLHELIEELVRRRLQTTGLEEKMEALIETRLSAAFDKYFPQIPSMNMGQLSSTSTSQTPSQTLGTNPTQDMGQFSGLDQIPSMPINQPHGGDQFLTPQQCSQGETPPEQ</sequence>
<dbReference type="AlphaFoldDB" id="A0AAV0EIM9"/>
<dbReference type="InterPro" id="IPR050804">
    <property type="entry name" value="MCC"/>
</dbReference>
<keyword evidence="1" id="KW-0175">Coiled coil</keyword>
<dbReference type="InterPro" id="IPR002083">
    <property type="entry name" value="MATH/TRAF_dom"/>
</dbReference>
<evidence type="ECO:0000313" key="5">
    <source>
        <dbReference type="Proteomes" id="UP001152523"/>
    </source>
</evidence>
<organism evidence="4 5">
    <name type="scientific">Cuscuta epithymum</name>
    <dbReference type="NCBI Taxonomy" id="186058"/>
    <lineage>
        <taxon>Eukaryota</taxon>
        <taxon>Viridiplantae</taxon>
        <taxon>Streptophyta</taxon>
        <taxon>Embryophyta</taxon>
        <taxon>Tracheophyta</taxon>
        <taxon>Spermatophyta</taxon>
        <taxon>Magnoliopsida</taxon>
        <taxon>eudicotyledons</taxon>
        <taxon>Gunneridae</taxon>
        <taxon>Pentapetalae</taxon>
        <taxon>asterids</taxon>
        <taxon>lamiids</taxon>
        <taxon>Solanales</taxon>
        <taxon>Convolvulaceae</taxon>
        <taxon>Cuscuteae</taxon>
        <taxon>Cuscuta</taxon>
        <taxon>Cuscuta subgen. Cuscuta</taxon>
    </lineage>
</organism>
<dbReference type="PANTHER" id="PTHR46236">
    <property type="entry name" value="TRAF-LIKE SUPERFAMILY PROTEIN"/>
    <property type="match status" value="1"/>
</dbReference>
<protein>
    <recommendedName>
        <fullName evidence="3">MATH domain-containing protein</fullName>
    </recommendedName>
</protein>
<proteinExistence type="predicted"/>
<dbReference type="Pfam" id="PF22486">
    <property type="entry name" value="MATH_2"/>
    <property type="match status" value="1"/>
</dbReference>
<evidence type="ECO:0000259" key="3">
    <source>
        <dbReference type="PROSITE" id="PS50144"/>
    </source>
</evidence>